<dbReference type="InterPro" id="IPR024960">
    <property type="entry name" value="PEMT/MFAP"/>
</dbReference>
<dbReference type="AlphaFoldDB" id="A0AAF0EXS9"/>
<comment type="pathway">
    <text evidence="2">Lipid metabolism.</text>
</comment>
<feature type="transmembrane region" description="Helical" evidence="19">
    <location>
        <begin position="182"/>
        <end position="198"/>
    </location>
</feature>
<dbReference type="PANTHER" id="PTHR15458:SF5">
    <property type="entry name" value="PHOSPHATIDYLETHANOLAMINE N-METHYLTRANSFERASE"/>
    <property type="match status" value="1"/>
</dbReference>
<keyword evidence="6 17" id="KW-0949">S-adenosyl-L-methionine</keyword>
<evidence type="ECO:0000256" key="2">
    <source>
        <dbReference type="ARBA" id="ARBA00005189"/>
    </source>
</evidence>
<evidence type="ECO:0000256" key="6">
    <source>
        <dbReference type="ARBA" id="ARBA00022691"/>
    </source>
</evidence>
<sequence length="247" mass="27054">MARVVNEVYEKVFGRPTGPYEIAGIVDFGQPTLWIAVASILFNPTFWNVFAQNEHHNRTLTRLLGNRPYLGCYILAVTIFSLGILRDHLYNNALSLQPTYAPLEHPAVRAVAVALFAFGSVLVVSSMWVLGVTGTYLGDYFGILMDEMVTGFPFNVVSDPMYVGSTANFVAVALWYAKPAGLLLSVIVWVTYAIALRFEGPFTANIYKEAAERKSASANTASTPARATASSSARAYGTRSQSKRHVQ</sequence>
<keyword evidence="4 17" id="KW-0489">Methyltransferase</keyword>
<keyword evidence="13 17" id="KW-0594">Phospholipid biosynthesis</keyword>
<dbReference type="GO" id="GO:0031966">
    <property type="term" value="C:mitochondrial membrane"/>
    <property type="evidence" value="ECO:0007669"/>
    <property type="project" value="UniProtKB-SubCell"/>
</dbReference>
<evidence type="ECO:0000256" key="18">
    <source>
        <dbReference type="SAM" id="MobiDB-lite"/>
    </source>
</evidence>
<evidence type="ECO:0000313" key="21">
    <source>
        <dbReference type="Proteomes" id="UP001217754"/>
    </source>
</evidence>
<keyword evidence="14 17" id="KW-1208">Phospholipid metabolism</keyword>
<feature type="intramembrane region" description="Helical" evidence="17">
    <location>
        <begin position="31"/>
        <end position="51"/>
    </location>
</feature>
<name>A0AAF0EXS9_9BASI</name>
<keyword evidence="5 17" id="KW-0808">Transferase</keyword>
<dbReference type="GeneID" id="85225759"/>
<dbReference type="RefSeq" id="XP_060122035.1">
    <property type="nucleotide sequence ID" value="XM_060266052.1"/>
</dbReference>
<evidence type="ECO:0000256" key="13">
    <source>
        <dbReference type="ARBA" id="ARBA00023209"/>
    </source>
</evidence>
<proteinExistence type="inferred from homology"/>
<dbReference type="HAMAP" id="MF_03216">
    <property type="entry name" value="PLMT"/>
    <property type="match status" value="1"/>
</dbReference>
<evidence type="ECO:0000256" key="12">
    <source>
        <dbReference type="ARBA" id="ARBA00023136"/>
    </source>
</evidence>
<comment type="function">
    <text evidence="17">Catalyzes the second two steps of the methylation pathway of phosphatidylcholine biosynthesis, the SAM-dependent methylation of phosphatidylmonomethylethanolamine (PMME) to phosphatidyldimethylethanolamine (PDME) and of PDME to phosphatidylcholine (PC).</text>
</comment>
<feature type="topological domain" description="Lumenal" evidence="17">
    <location>
        <begin position="1"/>
        <end position="30"/>
    </location>
</feature>
<keyword evidence="11 17" id="KW-0496">Mitochondrion</keyword>
<feature type="compositionally biased region" description="Low complexity" evidence="18">
    <location>
        <begin position="216"/>
        <end position="240"/>
    </location>
</feature>
<comment type="catalytic activity">
    <reaction evidence="16 17">
        <text>a 1,2-diacyl-sn-glycero-3-phospho-N-methylethanolamine + S-adenosyl-L-methionine = a 1,2-diacyl-sn-glycero-3-phospho-N,N-dimethylethanolamine + S-adenosyl-L-homocysteine + H(+)</text>
        <dbReference type="Rhea" id="RHEA:32735"/>
        <dbReference type="ChEBI" id="CHEBI:15378"/>
        <dbReference type="ChEBI" id="CHEBI:57856"/>
        <dbReference type="ChEBI" id="CHEBI:59789"/>
        <dbReference type="ChEBI" id="CHEBI:64572"/>
        <dbReference type="ChEBI" id="CHEBI:64573"/>
        <dbReference type="EC" id="2.1.1.71"/>
    </reaction>
</comment>
<keyword evidence="10 17" id="KW-0443">Lipid metabolism</keyword>
<feature type="binding site" evidence="17">
    <location>
        <begin position="117"/>
        <end position="119"/>
    </location>
    <ligand>
        <name>S-adenosyl-L-methionine</name>
        <dbReference type="ChEBI" id="CHEBI:59789"/>
    </ligand>
</feature>
<dbReference type="Pfam" id="PF04191">
    <property type="entry name" value="PEMT"/>
    <property type="match status" value="1"/>
</dbReference>
<feature type="topological domain" description="Cytoplasmic" evidence="17">
    <location>
        <begin position="86"/>
        <end position="112"/>
    </location>
</feature>
<keyword evidence="3 17" id="KW-0444">Lipid biosynthesis</keyword>
<reference evidence="20" key="1">
    <citation type="submission" date="2023-03" db="EMBL/GenBank/DDBJ databases">
        <title>Mating type loci evolution in Malassezia.</title>
        <authorList>
            <person name="Coelho M.A."/>
        </authorList>
    </citation>
    <scope>NUCLEOTIDE SEQUENCE</scope>
    <source>
        <strain evidence="20">CBS 9431</strain>
    </source>
</reference>
<evidence type="ECO:0000256" key="9">
    <source>
        <dbReference type="ARBA" id="ARBA00022989"/>
    </source>
</evidence>
<dbReference type="GO" id="GO:0005789">
    <property type="term" value="C:endoplasmic reticulum membrane"/>
    <property type="evidence" value="ECO:0007669"/>
    <property type="project" value="UniProtKB-SubCell"/>
</dbReference>
<evidence type="ECO:0000256" key="16">
    <source>
        <dbReference type="ARBA" id="ARBA00052459"/>
    </source>
</evidence>
<dbReference type="InterPro" id="IPR007318">
    <property type="entry name" value="Phopholipid_MeTrfase"/>
</dbReference>
<evidence type="ECO:0000256" key="19">
    <source>
        <dbReference type="SAM" id="Phobius"/>
    </source>
</evidence>
<evidence type="ECO:0000256" key="7">
    <source>
        <dbReference type="ARBA" id="ARBA00022692"/>
    </source>
</evidence>
<evidence type="ECO:0000256" key="1">
    <source>
        <dbReference type="ARBA" id="ARBA00004969"/>
    </source>
</evidence>
<comment type="similarity">
    <text evidence="17">Belongs to the class VI-like SAM-binding methyltransferase superfamily. PEMT/PEM2 methyltransferase family.</text>
</comment>
<keyword evidence="7 17" id="KW-0812">Transmembrane</keyword>
<comment type="pathway">
    <text evidence="1 17">Phospholipid metabolism; phosphatidylcholine biosynthesis.</text>
</comment>
<evidence type="ECO:0000256" key="11">
    <source>
        <dbReference type="ARBA" id="ARBA00023128"/>
    </source>
</evidence>
<evidence type="ECO:0000256" key="3">
    <source>
        <dbReference type="ARBA" id="ARBA00022516"/>
    </source>
</evidence>
<feature type="topological domain" description="Cytoplasmic" evidence="17">
    <location>
        <begin position="198"/>
        <end position="247"/>
    </location>
</feature>
<evidence type="ECO:0000256" key="17">
    <source>
        <dbReference type="HAMAP-Rule" id="MF_03216"/>
    </source>
</evidence>
<protein>
    <recommendedName>
        <fullName evidence="17">Phosphatidyl-N-methylethanolamine N-methyltransferase</fullName>
        <ecNumber evidence="17">2.1.1.71</ecNumber>
    </recommendedName>
    <alternativeName>
        <fullName evidence="17">Phospholipid methyltransferase</fullName>
        <shortName evidence="17">PLMT</shortName>
    </alternativeName>
</protein>
<comment type="subcellular location">
    <subcellularLocation>
        <location evidence="17">Endoplasmic reticulum membrane</location>
        <topology evidence="17">Multi-pass membrane protein</topology>
    </subcellularLocation>
    <subcellularLocation>
        <location evidence="17">Mitochondrion membrane</location>
        <topology evidence="17">Multi-pass membrane protein</topology>
    </subcellularLocation>
</comment>
<dbReference type="Gene3D" id="1.20.120.1630">
    <property type="match status" value="1"/>
</dbReference>
<dbReference type="Proteomes" id="UP001217754">
    <property type="component" value="Chromosome 3"/>
</dbReference>
<keyword evidence="9 17" id="KW-1133">Transmembrane helix</keyword>
<organism evidence="20 21">
    <name type="scientific">Malassezia japonica</name>
    <dbReference type="NCBI Taxonomy" id="223818"/>
    <lineage>
        <taxon>Eukaryota</taxon>
        <taxon>Fungi</taxon>
        <taxon>Dikarya</taxon>
        <taxon>Basidiomycota</taxon>
        <taxon>Ustilaginomycotina</taxon>
        <taxon>Malasseziomycetes</taxon>
        <taxon>Malasseziales</taxon>
        <taxon>Malasseziaceae</taxon>
        <taxon>Malassezia</taxon>
    </lineage>
</organism>
<keyword evidence="21" id="KW-1185">Reference proteome</keyword>
<dbReference type="GO" id="GO:0032259">
    <property type="term" value="P:methylation"/>
    <property type="evidence" value="ECO:0007669"/>
    <property type="project" value="UniProtKB-KW"/>
</dbReference>
<evidence type="ECO:0000256" key="10">
    <source>
        <dbReference type="ARBA" id="ARBA00023098"/>
    </source>
</evidence>
<evidence type="ECO:0000256" key="8">
    <source>
        <dbReference type="ARBA" id="ARBA00022824"/>
    </source>
</evidence>
<accession>A0AAF0EXS9</accession>
<dbReference type="PROSITE" id="PS51599">
    <property type="entry name" value="SAM_PEMT_PEM2"/>
    <property type="match status" value="1"/>
</dbReference>
<comment type="catalytic activity">
    <reaction evidence="15">
        <text>a 1,2-diacyl-sn-glycero-3-phospho-N,N-dimethylethanolamine + S-adenosyl-L-methionine = a 1,2-diacyl-sn-glycero-3-phosphocholine + S-adenosyl-L-homocysteine + H(+)</text>
        <dbReference type="Rhea" id="RHEA:32739"/>
        <dbReference type="ChEBI" id="CHEBI:15378"/>
        <dbReference type="ChEBI" id="CHEBI:57643"/>
        <dbReference type="ChEBI" id="CHEBI:57856"/>
        <dbReference type="ChEBI" id="CHEBI:59789"/>
        <dbReference type="ChEBI" id="CHEBI:64572"/>
        <dbReference type="EC" id="2.1.1.71"/>
    </reaction>
</comment>
<dbReference type="EMBL" id="CP119960">
    <property type="protein sequence ID" value="WFD39138.1"/>
    <property type="molecule type" value="Genomic_DNA"/>
</dbReference>
<feature type="region of interest" description="Disordered" evidence="18">
    <location>
        <begin position="214"/>
        <end position="247"/>
    </location>
</feature>
<dbReference type="EC" id="2.1.1.71" evidence="17"/>
<evidence type="ECO:0000256" key="15">
    <source>
        <dbReference type="ARBA" id="ARBA00051252"/>
    </source>
</evidence>
<evidence type="ECO:0000256" key="14">
    <source>
        <dbReference type="ARBA" id="ARBA00023264"/>
    </source>
</evidence>
<feature type="binding site" evidence="17">
    <location>
        <begin position="199"/>
        <end position="200"/>
    </location>
    <ligand>
        <name>S-adenosyl-L-methionine</name>
        <dbReference type="ChEBI" id="CHEBI:59789"/>
    </ligand>
</feature>
<feature type="topological domain" description="Lumenal" evidence="17">
    <location>
        <begin position="52"/>
        <end position="63"/>
    </location>
</feature>
<feature type="transmembrane region" description="Helical" evidence="19">
    <location>
        <begin position="70"/>
        <end position="90"/>
    </location>
</feature>
<gene>
    <name evidence="20" type="ORF">MJAP1_002110</name>
</gene>
<evidence type="ECO:0000256" key="4">
    <source>
        <dbReference type="ARBA" id="ARBA00022603"/>
    </source>
</evidence>
<keyword evidence="12 17" id="KW-0472">Membrane</keyword>
<dbReference type="GO" id="GO:0006656">
    <property type="term" value="P:phosphatidylcholine biosynthetic process"/>
    <property type="evidence" value="ECO:0007669"/>
    <property type="project" value="UniProtKB-UniRule"/>
</dbReference>
<evidence type="ECO:0000256" key="5">
    <source>
        <dbReference type="ARBA" id="ARBA00022679"/>
    </source>
</evidence>
<evidence type="ECO:0000313" key="20">
    <source>
        <dbReference type="EMBL" id="WFD39138.1"/>
    </source>
</evidence>
<dbReference type="GO" id="GO:0000773">
    <property type="term" value="F:phosphatidyl-N-methylethanolamine N-methyltransferase activity"/>
    <property type="evidence" value="ECO:0007669"/>
    <property type="project" value="UniProtKB-UniRule"/>
</dbReference>
<keyword evidence="8 17" id="KW-0256">Endoplasmic reticulum</keyword>
<feature type="topological domain" description="Lumenal" evidence="17">
    <location>
        <begin position="134"/>
        <end position="176"/>
    </location>
</feature>
<dbReference type="PANTHER" id="PTHR15458">
    <property type="entry name" value="PHOSPHATIDYLETHANOLAMINE N-METHYLTRANSFERASE"/>
    <property type="match status" value="1"/>
</dbReference>
<feature type="transmembrane region" description="Helical" evidence="19">
    <location>
        <begin position="110"/>
        <end position="131"/>
    </location>
</feature>
<dbReference type="FunFam" id="1.20.120.1630:FF:000005">
    <property type="entry name" value="Phosphatidylethanolamine N-methyltransferase"/>
    <property type="match status" value="1"/>
</dbReference>
<feature type="transmembrane region" description="Helical" evidence="19">
    <location>
        <begin position="33"/>
        <end position="50"/>
    </location>
</feature>